<dbReference type="InterPro" id="IPR036770">
    <property type="entry name" value="Ankyrin_rpt-contain_sf"/>
</dbReference>
<dbReference type="SMART" id="SM00248">
    <property type="entry name" value="ANK"/>
    <property type="match status" value="11"/>
</dbReference>
<feature type="region of interest" description="Disordered" evidence="4">
    <location>
        <begin position="453"/>
        <end position="480"/>
    </location>
</feature>
<feature type="repeat" description="ANK" evidence="3">
    <location>
        <begin position="335"/>
        <end position="367"/>
    </location>
</feature>
<gene>
    <name evidence="5" type="ORF">TKK_010308</name>
</gene>
<keyword evidence="1" id="KW-0677">Repeat</keyword>
<evidence type="ECO:0000256" key="3">
    <source>
        <dbReference type="PROSITE-ProRule" id="PRU00023"/>
    </source>
</evidence>
<evidence type="ECO:0000256" key="1">
    <source>
        <dbReference type="ARBA" id="ARBA00022737"/>
    </source>
</evidence>
<sequence>MWFDNEFTESIVNEIKLEKIKNLQKKVNLEIEDERVEFLYKFYLLISDWKGQVFDLRDIFQDKEIESLLTDSVNHCHSVYYRMGYEFIEFAVRSGYKNKPEVDKDGRPLLRCTTALHRAATLGVANSIENLFKIYDRFKVNYIDESGLTHFHVACRFGCDDVVEQFLEQGQDPNCLPRDTDGSFFDPPLHLALVNRHKDVAKLLLSHGADPNLVNAEGLTPLHILNTATMRHSVNNLTIVLLTRRNYKCVSESVQVDVRDRKGQTPLHYALANGHKYSVQVLLDNGADPILADVEGSTPLHIICKRQSDNDLAEIFFRINDEKGKLIPINVQDKLCNTPLLLALKYGNKKVAQLLMKRGADPSLANKDGLTPLHIICQYYYDISLAATILEIGAEEHQLVHALDSFGNTPLHYALRSSNMDVFGFLLSRGANPNLGNANGLTSLHIICKRDGDDVNDNGDDDDNDDEDDDDDYDEDDDDDKDNAMAELFFKIIDDEQQTLEVNARDELGNTPLHYALRSRYKKMTELLLRRGANPNIANEKGSTPLHFICTRDELRDDELIKLFFKINKELNQLVQVDAPDNSGRTPLQWAVANIMPHLVDVLLDNGADLTEFVFPTASDFEEGFRGWNYHMWLNFKLDSASGAMVVIECLENRGYKLNESDALAVMTFFASNGLFENSQEFEEGWYNDLEFASKAIKIMMNPDLSLYELIRLRPEEAAKQLTYTDYYELSCPEKLYMLSEDENWACVLHLCEIMSRKFFRRWTLAFYYELVNKRLPILCCELILKQLKNEDLYNICLAFTGQCSNVD</sequence>
<dbReference type="PROSITE" id="PS50297">
    <property type="entry name" value="ANK_REP_REGION"/>
    <property type="match status" value="6"/>
</dbReference>
<dbReference type="PRINTS" id="PR01415">
    <property type="entry name" value="ANKYRIN"/>
</dbReference>
<proteinExistence type="predicted"/>
<feature type="repeat" description="ANK" evidence="3">
    <location>
        <begin position="406"/>
        <end position="438"/>
    </location>
</feature>
<feature type="repeat" description="ANK" evidence="3">
    <location>
        <begin position="146"/>
        <end position="178"/>
    </location>
</feature>
<dbReference type="PANTHER" id="PTHR24123:SF33">
    <property type="entry name" value="PROTEIN HOS4"/>
    <property type="match status" value="1"/>
</dbReference>
<dbReference type="PANTHER" id="PTHR24123">
    <property type="entry name" value="ANKYRIN REPEAT-CONTAINING"/>
    <property type="match status" value="1"/>
</dbReference>
<name>A0ABD2WSN4_9HYME</name>
<dbReference type="Proteomes" id="UP001627154">
    <property type="component" value="Unassembled WGS sequence"/>
</dbReference>
<dbReference type="InterPro" id="IPR002110">
    <property type="entry name" value="Ankyrin_rpt"/>
</dbReference>
<keyword evidence="6" id="KW-1185">Reference proteome</keyword>
<feature type="compositionally biased region" description="Acidic residues" evidence="4">
    <location>
        <begin position="454"/>
        <end position="480"/>
    </location>
</feature>
<feature type="repeat" description="ANK" evidence="3">
    <location>
        <begin position="583"/>
        <end position="610"/>
    </location>
</feature>
<accession>A0ABD2WSN4</accession>
<dbReference type="EMBL" id="JBJJXI010000080">
    <property type="protein sequence ID" value="KAL3395471.1"/>
    <property type="molecule type" value="Genomic_DNA"/>
</dbReference>
<dbReference type="Pfam" id="PF12796">
    <property type="entry name" value="Ank_2"/>
    <property type="match status" value="4"/>
</dbReference>
<dbReference type="Gene3D" id="1.25.40.20">
    <property type="entry name" value="Ankyrin repeat-containing domain"/>
    <property type="match status" value="4"/>
</dbReference>
<evidence type="ECO:0000256" key="2">
    <source>
        <dbReference type="ARBA" id="ARBA00023043"/>
    </source>
</evidence>
<organism evidence="5 6">
    <name type="scientific">Trichogramma kaykai</name>
    <dbReference type="NCBI Taxonomy" id="54128"/>
    <lineage>
        <taxon>Eukaryota</taxon>
        <taxon>Metazoa</taxon>
        <taxon>Ecdysozoa</taxon>
        <taxon>Arthropoda</taxon>
        <taxon>Hexapoda</taxon>
        <taxon>Insecta</taxon>
        <taxon>Pterygota</taxon>
        <taxon>Neoptera</taxon>
        <taxon>Endopterygota</taxon>
        <taxon>Hymenoptera</taxon>
        <taxon>Apocrita</taxon>
        <taxon>Proctotrupomorpha</taxon>
        <taxon>Chalcidoidea</taxon>
        <taxon>Trichogrammatidae</taxon>
        <taxon>Trichogramma</taxon>
    </lineage>
</organism>
<feature type="repeat" description="ANK" evidence="3">
    <location>
        <begin position="508"/>
        <end position="540"/>
    </location>
</feature>
<dbReference type="PROSITE" id="PS50088">
    <property type="entry name" value="ANK_REPEAT"/>
    <property type="match status" value="7"/>
</dbReference>
<evidence type="ECO:0000313" key="6">
    <source>
        <dbReference type="Proteomes" id="UP001627154"/>
    </source>
</evidence>
<feature type="repeat" description="ANK" evidence="3">
    <location>
        <begin position="188"/>
        <end position="216"/>
    </location>
</feature>
<dbReference type="InterPro" id="IPR051165">
    <property type="entry name" value="Multifunctional_ANK_Repeat"/>
</dbReference>
<evidence type="ECO:0000313" key="5">
    <source>
        <dbReference type="EMBL" id="KAL3395471.1"/>
    </source>
</evidence>
<dbReference type="SUPFAM" id="SSF48403">
    <property type="entry name" value="Ankyrin repeat"/>
    <property type="match status" value="2"/>
</dbReference>
<comment type="caution">
    <text evidence="5">The sequence shown here is derived from an EMBL/GenBank/DDBJ whole genome shotgun (WGS) entry which is preliminary data.</text>
</comment>
<dbReference type="AlphaFoldDB" id="A0ABD2WSN4"/>
<keyword evidence="2 3" id="KW-0040">ANK repeat</keyword>
<dbReference type="Pfam" id="PF13637">
    <property type="entry name" value="Ank_4"/>
    <property type="match status" value="1"/>
</dbReference>
<reference evidence="5 6" key="1">
    <citation type="journal article" date="2024" name="bioRxiv">
        <title>A reference genome for Trichogramma kaykai: A tiny desert-dwelling parasitoid wasp with competing sex-ratio distorters.</title>
        <authorList>
            <person name="Culotta J."/>
            <person name="Lindsey A.R."/>
        </authorList>
    </citation>
    <scope>NUCLEOTIDE SEQUENCE [LARGE SCALE GENOMIC DNA]</scope>
    <source>
        <strain evidence="5 6">KSX58</strain>
    </source>
</reference>
<protein>
    <submittedName>
        <fullName evidence="5">Uncharacterized protein</fullName>
    </submittedName>
</protein>
<evidence type="ECO:0000256" key="4">
    <source>
        <dbReference type="SAM" id="MobiDB-lite"/>
    </source>
</evidence>
<feature type="repeat" description="ANK" evidence="3">
    <location>
        <begin position="262"/>
        <end position="294"/>
    </location>
</feature>